<evidence type="ECO:0000313" key="3">
    <source>
        <dbReference type="Proteomes" id="UP000317593"/>
    </source>
</evidence>
<evidence type="ECO:0000313" key="2">
    <source>
        <dbReference type="EMBL" id="SMO72039.1"/>
    </source>
</evidence>
<keyword evidence="3" id="KW-1185">Reference proteome</keyword>
<dbReference type="Proteomes" id="UP000317593">
    <property type="component" value="Unassembled WGS sequence"/>
</dbReference>
<accession>A0A521DJZ2</accession>
<proteinExistence type="predicted"/>
<name>A0A521DJZ2_9BACT</name>
<dbReference type="RefSeq" id="WP_142714909.1">
    <property type="nucleotide sequence ID" value="NZ_FXTH01000010.1"/>
</dbReference>
<keyword evidence="1" id="KW-0812">Transmembrane</keyword>
<keyword evidence="1" id="KW-1133">Transmembrane helix</keyword>
<keyword evidence="1" id="KW-0472">Membrane</keyword>
<organism evidence="2 3">
    <name type="scientific">Fodinibius sediminis</name>
    <dbReference type="NCBI Taxonomy" id="1214077"/>
    <lineage>
        <taxon>Bacteria</taxon>
        <taxon>Pseudomonadati</taxon>
        <taxon>Balneolota</taxon>
        <taxon>Balneolia</taxon>
        <taxon>Balneolales</taxon>
        <taxon>Balneolaceae</taxon>
        <taxon>Fodinibius</taxon>
    </lineage>
</organism>
<gene>
    <name evidence="2" type="ORF">SAMN06265218_110144</name>
</gene>
<sequence length="73" mass="8269">MDLNKITALVSILLNFIVAVTATGLQIPQLQMDMRSSGFGQLDLQYLGLYSQVFQWRDTQGGLEQHTEKRLIN</sequence>
<dbReference type="AlphaFoldDB" id="A0A521DJZ2"/>
<reference evidence="2 3" key="1">
    <citation type="submission" date="2017-05" db="EMBL/GenBank/DDBJ databases">
        <authorList>
            <person name="Varghese N."/>
            <person name="Submissions S."/>
        </authorList>
    </citation>
    <scope>NUCLEOTIDE SEQUENCE [LARGE SCALE GENOMIC DNA]</scope>
    <source>
        <strain evidence="2 3">DSM 21194</strain>
    </source>
</reference>
<evidence type="ECO:0000256" key="1">
    <source>
        <dbReference type="SAM" id="Phobius"/>
    </source>
</evidence>
<protein>
    <submittedName>
        <fullName evidence="2">Uncharacterized protein</fullName>
    </submittedName>
</protein>
<feature type="transmembrane region" description="Helical" evidence="1">
    <location>
        <begin position="6"/>
        <end position="25"/>
    </location>
</feature>
<dbReference type="EMBL" id="FXTH01000010">
    <property type="protein sequence ID" value="SMO72039.1"/>
    <property type="molecule type" value="Genomic_DNA"/>
</dbReference>